<proteinExistence type="predicted"/>
<keyword evidence="1" id="KW-1185">Reference proteome</keyword>
<protein>
    <submittedName>
        <fullName evidence="2">EVE domain-containing protein</fullName>
    </submittedName>
</protein>
<dbReference type="AlphaFoldDB" id="A0A1I7V4K6"/>
<dbReference type="WBParaSite" id="Csp11.Scaffold657.g22328.t1">
    <property type="protein sequence ID" value="Csp11.Scaffold657.g22328.t1"/>
    <property type="gene ID" value="Csp11.Scaffold657.g22328"/>
</dbReference>
<reference evidence="2" key="1">
    <citation type="submission" date="2016-11" db="UniProtKB">
        <authorList>
            <consortium name="WormBaseParasite"/>
        </authorList>
    </citation>
    <scope>IDENTIFICATION</scope>
</reference>
<dbReference type="SUPFAM" id="SSF101690">
    <property type="entry name" value="PAZ domain"/>
    <property type="match status" value="1"/>
</dbReference>
<organism evidence="1 2">
    <name type="scientific">Caenorhabditis tropicalis</name>
    <dbReference type="NCBI Taxonomy" id="1561998"/>
    <lineage>
        <taxon>Eukaryota</taxon>
        <taxon>Metazoa</taxon>
        <taxon>Ecdysozoa</taxon>
        <taxon>Nematoda</taxon>
        <taxon>Chromadorea</taxon>
        <taxon>Rhabditida</taxon>
        <taxon>Rhabditina</taxon>
        <taxon>Rhabditomorpha</taxon>
        <taxon>Rhabditoidea</taxon>
        <taxon>Rhabditidae</taxon>
        <taxon>Peloderinae</taxon>
        <taxon>Caenorhabditis</taxon>
    </lineage>
</organism>
<evidence type="ECO:0000313" key="2">
    <source>
        <dbReference type="WBParaSite" id="Csp11.Scaffold657.g22328.t1"/>
    </source>
</evidence>
<name>A0A1I7V4K6_9PELO</name>
<dbReference type="eggNOG" id="ENOG502TKJA">
    <property type="taxonomic scope" value="Eukaryota"/>
</dbReference>
<dbReference type="Proteomes" id="UP000095282">
    <property type="component" value="Unplaced"/>
</dbReference>
<evidence type="ECO:0000313" key="1">
    <source>
        <dbReference type="Proteomes" id="UP000095282"/>
    </source>
</evidence>
<dbReference type="Gene3D" id="2.170.260.10">
    <property type="entry name" value="paz domain"/>
    <property type="match status" value="1"/>
</dbReference>
<accession>A0A1I7V4K6</accession>
<sequence length="116" mass="13364">MSSISLYAFLDSRCPGWEGWDVDTLNARMRVLGTVHVSYAHRPGTRSGVLRFVPARPDQIWFHWKAAGWVSVANYFRARYGRNLDGRDSVMVYFAGYREEDLFPLEVLRVGVPRPN</sequence>
<dbReference type="InterPro" id="IPR036085">
    <property type="entry name" value="PAZ_dom_sf"/>
</dbReference>